<dbReference type="EC" id="4.2.1.75" evidence="3 9"/>
<organism evidence="11 12">
    <name type="scientific">Rhodoferax koreensis</name>
    <dbReference type="NCBI Taxonomy" id="1842727"/>
    <lineage>
        <taxon>Bacteria</taxon>
        <taxon>Pseudomonadati</taxon>
        <taxon>Pseudomonadota</taxon>
        <taxon>Betaproteobacteria</taxon>
        <taxon>Burkholderiales</taxon>
        <taxon>Comamonadaceae</taxon>
        <taxon>Rhodoferax</taxon>
    </lineage>
</organism>
<comment type="pathway">
    <text evidence="1 9">Porphyrin-containing compound metabolism; protoporphyrin-IX biosynthesis; coproporphyrinogen-III from 5-aminolevulinate: step 3/4.</text>
</comment>
<gene>
    <name evidence="11" type="ORF">RD110_06885</name>
</gene>
<keyword evidence="5 9" id="KW-0627">Porphyrin biosynthesis</keyword>
<comment type="catalytic activity">
    <reaction evidence="8 9">
        <text>hydroxymethylbilane = uroporphyrinogen III + H2O</text>
        <dbReference type="Rhea" id="RHEA:18965"/>
        <dbReference type="ChEBI" id="CHEBI:15377"/>
        <dbReference type="ChEBI" id="CHEBI:57308"/>
        <dbReference type="ChEBI" id="CHEBI:57845"/>
        <dbReference type="EC" id="4.2.1.75"/>
    </reaction>
</comment>
<feature type="domain" description="Tetrapyrrole biosynthesis uroporphyrinogen III synthase" evidence="10">
    <location>
        <begin position="16"/>
        <end position="255"/>
    </location>
</feature>
<evidence type="ECO:0000256" key="1">
    <source>
        <dbReference type="ARBA" id="ARBA00004772"/>
    </source>
</evidence>
<evidence type="ECO:0000256" key="6">
    <source>
        <dbReference type="ARBA" id="ARBA00037589"/>
    </source>
</evidence>
<evidence type="ECO:0000256" key="5">
    <source>
        <dbReference type="ARBA" id="ARBA00023244"/>
    </source>
</evidence>
<dbReference type="Gene3D" id="3.40.50.10090">
    <property type="match status" value="2"/>
</dbReference>
<evidence type="ECO:0000256" key="9">
    <source>
        <dbReference type="RuleBase" id="RU366031"/>
    </source>
</evidence>
<accession>A0A1P8JT62</accession>
<name>A0A1P8JT62_9BURK</name>
<dbReference type="SUPFAM" id="SSF69618">
    <property type="entry name" value="HemD-like"/>
    <property type="match status" value="1"/>
</dbReference>
<evidence type="ECO:0000256" key="7">
    <source>
        <dbReference type="ARBA" id="ARBA00040167"/>
    </source>
</evidence>
<dbReference type="InterPro" id="IPR039793">
    <property type="entry name" value="UROS/Hem4"/>
</dbReference>
<dbReference type="GO" id="GO:0006782">
    <property type="term" value="P:protoporphyrinogen IX biosynthetic process"/>
    <property type="evidence" value="ECO:0007669"/>
    <property type="project" value="UniProtKB-UniRule"/>
</dbReference>
<evidence type="ECO:0000256" key="8">
    <source>
        <dbReference type="ARBA" id="ARBA00048617"/>
    </source>
</evidence>
<comment type="function">
    <text evidence="6 9">Catalyzes cyclization of the linear tetrapyrrole, hydroxymethylbilane, to the macrocyclic uroporphyrinogen III.</text>
</comment>
<reference evidence="11 12" key="1">
    <citation type="submission" date="2017-01" db="EMBL/GenBank/DDBJ databases">
        <authorList>
            <person name="Mah S.A."/>
            <person name="Swanson W.J."/>
            <person name="Moy G.W."/>
            <person name="Vacquier V.D."/>
        </authorList>
    </citation>
    <scope>NUCLEOTIDE SEQUENCE [LARGE SCALE GENOMIC DNA]</scope>
    <source>
        <strain evidence="11 12">DCY110</strain>
    </source>
</reference>
<dbReference type="STRING" id="1842727.RD110_06885"/>
<dbReference type="PANTHER" id="PTHR38042:SF1">
    <property type="entry name" value="UROPORPHYRINOGEN-III SYNTHASE, CHLOROPLASTIC"/>
    <property type="match status" value="1"/>
</dbReference>
<dbReference type="RefSeq" id="WP_076197929.1">
    <property type="nucleotide sequence ID" value="NZ_CP019236.1"/>
</dbReference>
<evidence type="ECO:0000256" key="4">
    <source>
        <dbReference type="ARBA" id="ARBA00023239"/>
    </source>
</evidence>
<dbReference type="InterPro" id="IPR003754">
    <property type="entry name" value="4pyrrol_synth_uPrphyn_synth"/>
</dbReference>
<dbReference type="GO" id="GO:0004852">
    <property type="term" value="F:uroporphyrinogen-III synthase activity"/>
    <property type="evidence" value="ECO:0007669"/>
    <property type="project" value="UniProtKB-UniRule"/>
</dbReference>
<evidence type="ECO:0000256" key="3">
    <source>
        <dbReference type="ARBA" id="ARBA00013109"/>
    </source>
</evidence>
<dbReference type="Proteomes" id="UP000186609">
    <property type="component" value="Chromosome"/>
</dbReference>
<protein>
    <recommendedName>
        <fullName evidence="7 9">Uroporphyrinogen-III synthase</fullName>
        <ecNumber evidence="3 9">4.2.1.75</ecNumber>
    </recommendedName>
</protein>
<dbReference type="EMBL" id="CP019236">
    <property type="protein sequence ID" value="APW36954.1"/>
    <property type="molecule type" value="Genomic_DNA"/>
</dbReference>
<dbReference type="GO" id="GO:0006780">
    <property type="term" value="P:uroporphyrinogen III biosynthetic process"/>
    <property type="evidence" value="ECO:0007669"/>
    <property type="project" value="UniProtKB-UniRule"/>
</dbReference>
<sequence length="262" mass="27557">MPVRVIVTRPQHDAERWVAELQARGIGAEALPLIDIRPATDPHPVHTAWRQLASYQAAMFVSGNAVQHFYASNRAVAGINPAPAAIDTRAWATGPGTLAALHQAGVDPALIDAPAASAGQFDSEALWQIVGPQVVAGSRVLIVRGGAPGGESAGRNWFARQLDAAGAQVDFVVAYERHPPQWTPAQAQRARQAARDGSVWLLSSSEAIGHLAQRMPADTLAGARAVATHPRIAQAAYEAGFGVVCESRPTLDDVVASIESLA</sequence>
<proteinExistence type="inferred from homology"/>
<dbReference type="OrthoDB" id="9787650at2"/>
<dbReference type="Pfam" id="PF02602">
    <property type="entry name" value="HEM4"/>
    <property type="match status" value="1"/>
</dbReference>
<evidence type="ECO:0000313" key="11">
    <source>
        <dbReference type="EMBL" id="APW36954.1"/>
    </source>
</evidence>
<evidence type="ECO:0000259" key="10">
    <source>
        <dbReference type="Pfam" id="PF02602"/>
    </source>
</evidence>
<dbReference type="CDD" id="cd06578">
    <property type="entry name" value="HemD"/>
    <property type="match status" value="1"/>
</dbReference>
<dbReference type="InterPro" id="IPR036108">
    <property type="entry name" value="4pyrrol_syn_uPrphyn_synt_sf"/>
</dbReference>
<dbReference type="AlphaFoldDB" id="A0A1P8JT62"/>
<keyword evidence="4 9" id="KW-0456">Lyase</keyword>
<dbReference type="KEGG" id="rhy:RD110_06885"/>
<comment type="similarity">
    <text evidence="2 9">Belongs to the uroporphyrinogen-III synthase family.</text>
</comment>
<dbReference type="PANTHER" id="PTHR38042">
    <property type="entry name" value="UROPORPHYRINOGEN-III SYNTHASE, CHLOROPLASTIC"/>
    <property type="match status" value="1"/>
</dbReference>
<dbReference type="UniPathway" id="UPA00251">
    <property type="reaction ID" value="UER00320"/>
</dbReference>
<evidence type="ECO:0000313" key="12">
    <source>
        <dbReference type="Proteomes" id="UP000186609"/>
    </source>
</evidence>
<evidence type="ECO:0000256" key="2">
    <source>
        <dbReference type="ARBA" id="ARBA00008133"/>
    </source>
</evidence>
<keyword evidence="12" id="KW-1185">Reference proteome</keyword>